<dbReference type="EMBL" id="LAZR01005265">
    <property type="protein sequence ID" value="KKN01405.1"/>
    <property type="molecule type" value="Genomic_DNA"/>
</dbReference>
<organism evidence="1">
    <name type="scientific">marine sediment metagenome</name>
    <dbReference type="NCBI Taxonomy" id="412755"/>
    <lineage>
        <taxon>unclassified sequences</taxon>
        <taxon>metagenomes</taxon>
        <taxon>ecological metagenomes</taxon>
    </lineage>
</organism>
<dbReference type="AlphaFoldDB" id="A0A0F9M220"/>
<protein>
    <submittedName>
        <fullName evidence="1">Uncharacterized protein</fullName>
    </submittedName>
</protein>
<proteinExistence type="predicted"/>
<gene>
    <name evidence="1" type="ORF">LCGC14_1128000</name>
</gene>
<accession>A0A0F9M220</accession>
<reference evidence="1" key="1">
    <citation type="journal article" date="2015" name="Nature">
        <title>Complex archaea that bridge the gap between prokaryotes and eukaryotes.</title>
        <authorList>
            <person name="Spang A."/>
            <person name="Saw J.H."/>
            <person name="Jorgensen S.L."/>
            <person name="Zaremba-Niedzwiedzka K."/>
            <person name="Martijn J."/>
            <person name="Lind A.E."/>
            <person name="van Eijk R."/>
            <person name="Schleper C."/>
            <person name="Guy L."/>
            <person name="Ettema T.J."/>
        </authorList>
    </citation>
    <scope>NUCLEOTIDE SEQUENCE</scope>
</reference>
<evidence type="ECO:0000313" key="1">
    <source>
        <dbReference type="EMBL" id="KKN01405.1"/>
    </source>
</evidence>
<sequence length="141" mass="15584">MLITPVSSAPLPWYDRSLESHIEDYDGQLGPHSLTLRAQYVIPAGKVFRLSTAYICVGRLTAATTVGLVNADIRIKGDEVVLRTMRHRDSSENTLNTFLFDLQIGDLMLNAENEVRIQTSDTSTGGIVRYTVAIIGNLFTI</sequence>
<name>A0A0F9M220_9ZZZZ</name>
<comment type="caution">
    <text evidence="1">The sequence shown here is derived from an EMBL/GenBank/DDBJ whole genome shotgun (WGS) entry which is preliminary data.</text>
</comment>